<evidence type="ECO:0000313" key="3">
    <source>
        <dbReference type="Proteomes" id="UP000276133"/>
    </source>
</evidence>
<evidence type="ECO:0000256" key="1">
    <source>
        <dbReference type="SAM" id="Phobius"/>
    </source>
</evidence>
<sequence length="160" mass="17264">MVLGIVAGCVYGNVMGGRVGGRCCRRGGGQKRMVGVDFVYVGIGHADAVGHFVGREESGRAVIGQMRYWVAAELRLATLLPLTCLSLKPIVFLLLDPFISAVHVYKPKSLGCKFLTLSSLVLFVNVYMVVTLLGLGISLSSLTKYLSSTLRNPLPMGFWP</sequence>
<keyword evidence="1" id="KW-1133">Transmembrane helix</keyword>
<dbReference type="AlphaFoldDB" id="A0A3M7SGM5"/>
<feature type="transmembrane region" description="Helical" evidence="1">
    <location>
        <begin position="115"/>
        <end position="142"/>
    </location>
</feature>
<keyword evidence="1" id="KW-0812">Transmembrane</keyword>
<keyword evidence="1" id="KW-0472">Membrane</keyword>
<proteinExistence type="predicted"/>
<organism evidence="2 3">
    <name type="scientific">Brachionus plicatilis</name>
    <name type="common">Marine rotifer</name>
    <name type="synonym">Brachionus muelleri</name>
    <dbReference type="NCBI Taxonomy" id="10195"/>
    <lineage>
        <taxon>Eukaryota</taxon>
        <taxon>Metazoa</taxon>
        <taxon>Spiralia</taxon>
        <taxon>Gnathifera</taxon>
        <taxon>Rotifera</taxon>
        <taxon>Eurotatoria</taxon>
        <taxon>Monogononta</taxon>
        <taxon>Pseudotrocha</taxon>
        <taxon>Ploima</taxon>
        <taxon>Brachionidae</taxon>
        <taxon>Brachionus</taxon>
    </lineage>
</organism>
<evidence type="ECO:0000313" key="2">
    <source>
        <dbReference type="EMBL" id="RNA34943.1"/>
    </source>
</evidence>
<gene>
    <name evidence="2" type="ORF">BpHYR1_032381</name>
</gene>
<name>A0A3M7SGM5_BRAPC</name>
<protein>
    <submittedName>
        <fullName evidence="2">Uncharacterized protein</fullName>
    </submittedName>
</protein>
<accession>A0A3M7SGM5</accession>
<comment type="caution">
    <text evidence="2">The sequence shown here is derived from an EMBL/GenBank/DDBJ whole genome shotgun (WGS) entry which is preliminary data.</text>
</comment>
<keyword evidence="3" id="KW-1185">Reference proteome</keyword>
<dbReference type="Proteomes" id="UP000276133">
    <property type="component" value="Unassembled WGS sequence"/>
</dbReference>
<dbReference type="EMBL" id="REGN01001396">
    <property type="protein sequence ID" value="RNA34943.1"/>
    <property type="molecule type" value="Genomic_DNA"/>
</dbReference>
<feature type="transmembrane region" description="Helical" evidence="1">
    <location>
        <begin position="76"/>
        <end position="95"/>
    </location>
</feature>
<reference evidence="2 3" key="1">
    <citation type="journal article" date="2018" name="Sci. Rep.">
        <title>Genomic signatures of local adaptation to the degree of environmental predictability in rotifers.</title>
        <authorList>
            <person name="Franch-Gras L."/>
            <person name="Hahn C."/>
            <person name="Garcia-Roger E.M."/>
            <person name="Carmona M.J."/>
            <person name="Serra M."/>
            <person name="Gomez A."/>
        </authorList>
    </citation>
    <scope>NUCLEOTIDE SEQUENCE [LARGE SCALE GENOMIC DNA]</scope>
    <source>
        <strain evidence="2">HYR1</strain>
    </source>
</reference>